<keyword evidence="5" id="KW-0539">Nucleus</keyword>
<keyword evidence="4" id="KW-0804">Transcription</keyword>
<dbReference type="InterPro" id="IPR007219">
    <property type="entry name" value="XnlR_reg_dom"/>
</dbReference>
<evidence type="ECO:0000256" key="5">
    <source>
        <dbReference type="ARBA" id="ARBA00023242"/>
    </source>
</evidence>
<dbReference type="SMART" id="SM00906">
    <property type="entry name" value="Fungal_trans"/>
    <property type="match status" value="1"/>
</dbReference>
<dbReference type="GO" id="GO:0005634">
    <property type="term" value="C:nucleus"/>
    <property type="evidence" value="ECO:0007669"/>
    <property type="project" value="UniProtKB-SubCell"/>
</dbReference>
<dbReference type="AlphaFoldDB" id="A0A9W9GFF1"/>
<evidence type="ECO:0000256" key="2">
    <source>
        <dbReference type="ARBA" id="ARBA00023015"/>
    </source>
</evidence>
<dbReference type="PANTHER" id="PTHR31845">
    <property type="entry name" value="FINGER DOMAIN PROTEIN, PUTATIVE-RELATED"/>
    <property type="match status" value="1"/>
</dbReference>
<reference evidence="7" key="1">
    <citation type="submission" date="2022-12" db="EMBL/GenBank/DDBJ databases">
        <authorList>
            <person name="Petersen C."/>
        </authorList>
    </citation>
    <scope>NUCLEOTIDE SEQUENCE</scope>
    <source>
        <strain evidence="7">IBT 21472</strain>
    </source>
</reference>
<name>A0A9W9GFF1_9EURO</name>
<evidence type="ECO:0000256" key="1">
    <source>
        <dbReference type="ARBA" id="ARBA00004123"/>
    </source>
</evidence>
<dbReference type="EMBL" id="JAPZBO010000010">
    <property type="protein sequence ID" value="KAJ5298994.1"/>
    <property type="molecule type" value="Genomic_DNA"/>
</dbReference>
<dbReference type="PANTHER" id="PTHR31845:SF17">
    <property type="entry name" value="ZN(II)2CYS6 TRANSCRIPTION FACTOR (EUROFUNG)"/>
    <property type="match status" value="1"/>
</dbReference>
<gene>
    <name evidence="7" type="ORF">N7476_010551</name>
</gene>
<dbReference type="Pfam" id="PF04082">
    <property type="entry name" value="Fungal_trans"/>
    <property type="match status" value="1"/>
</dbReference>
<dbReference type="GO" id="GO:0000976">
    <property type="term" value="F:transcription cis-regulatory region binding"/>
    <property type="evidence" value="ECO:0007669"/>
    <property type="project" value="TreeGrafter"/>
</dbReference>
<keyword evidence="2" id="KW-0805">Transcription regulation</keyword>
<accession>A0A9W9GFF1</accession>
<keyword evidence="3" id="KW-0238">DNA-binding</keyword>
<evidence type="ECO:0000313" key="8">
    <source>
        <dbReference type="Proteomes" id="UP001147746"/>
    </source>
</evidence>
<reference evidence="7" key="2">
    <citation type="journal article" date="2023" name="IMA Fungus">
        <title>Comparative genomic study of the Penicillium genus elucidates a diverse pangenome and 15 lateral gene transfer events.</title>
        <authorList>
            <person name="Petersen C."/>
            <person name="Sorensen T."/>
            <person name="Nielsen M.R."/>
            <person name="Sondergaard T.E."/>
            <person name="Sorensen J.L."/>
            <person name="Fitzpatrick D.A."/>
            <person name="Frisvad J.C."/>
            <person name="Nielsen K.L."/>
        </authorList>
    </citation>
    <scope>NUCLEOTIDE SEQUENCE</scope>
    <source>
        <strain evidence="7">IBT 21472</strain>
    </source>
</reference>
<dbReference type="GO" id="GO:0008270">
    <property type="term" value="F:zinc ion binding"/>
    <property type="evidence" value="ECO:0007669"/>
    <property type="project" value="InterPro"/>
</dbReference>
<dbReference type="GO" id="GO:0000981">
    <property type="term" value="F:DNA-binding transcription factor activity, RNA polymerase II-specific"/>
    <property type="evidence" value="ECO:0007669"/>
    <property type="project" value="TreeGrafter"/>
</dbReference>
<protein>
    <recommendedName>
        <fullName evidence="6">Xylanolytic transcriptional activator regulatory domain-containing protein</fullName>
    </recommendedName>
</protein>
<dbReference type="CDD" id="cd12148">
    <property type="entry name" value="fungal_TF_MHR"/>
    <property type="match status" value="1"/>
</dbReference>
<proteinExistence type="predicted"/>
<organism evidence="7 8">
    <name type="scientific">Penicillium atrosanguineum</name>
    <dbReference type="NCBI Taxonomy" id="1132637"/>
    <lineage>
        <taxon>Eukaryota</taxon>
        <taxon>Fungi</taxon>
        <taxon>Dikarya</taxon>
        <taxon>Ascomycota</taxon>
        <taxon>Pezizomycotina</taxon>
        <taxon>Eurotiomycetes</taxon>
        <taxon>Eurotiomycetidae</taxon>
        <taxon>Eurotiales</taxon>
        <taxon>Aspergillaceae</taxon>
        <taxon>Penicillium</taxon>
    </lineage>
</organism>
<dbReference type="Proteomes" id="UP001147746">
    <property type="component" value="Unassembled WGS sequence"/>
</dbReference>
<dbReference type="GO" id="GO:0006351">
    <property type="term" value="P:DNA-templated transcription"/>
    <property type="evidence" value="ECO:0007669"/>
    <property type="project" value="InterPro"/>
</dbReference>
<feature type="domain" description="Xylanolytic transcriptional activator regulatory" evidence="6">
    <location>
        <begin position="183"/>
        <end position="262"/>
    </location>
</feature>
<keyword evidence="8" id="KW-1185">Reference proteome</keyword>
<comment type="caution">
    <text evidence="7">The sequence shown here is derived from an EMBL/GenBank/DDBJ whole genome shotgun (WGS) entry which is preliminary data.</text>
</comment>
<evidence type="ECO:0000259" key="6">
    <source>
        <dbReference type="SMART" id="SM00906"/>
    </source>
</evidence>
<evidence type="ECO:0000313" key="7">
    <source>
        <dbReference type="EMBL" id="KAJ5298994.1"/>
    </source>
</evidence>
<dbReference type="InterPro" id="IPR051089">
    <property type="entry name" value="prtT"/>
</dbReference>
<comment type="subcellular location">
    <subcellularLocation>
        <location evidence="1">Nucleus</location>
    </subcellularLocation>
</comment>
<evidence type="ECO:0000256" key="4">
    <source>
        <dbReference type="ARBA" id="ARBA00023163"/>
    </source>
</evidence>
<sequence>MDGIDLGAPIATLRSLGALATDNFRYKSGHSAKWSKSPITFDLISQCLLSDRDSQRAIDIFFKHCHPSAPVLEEDIRHFWREPDRYSPTLILAICSVGTRFWNNDSRRDTIDAVHPSFNNLTNLLDKAVSSLLLRPTPSDVTLDSVRVLLLYAQWMPCSREDGNDLGASQAHAPRSRYNEISAWAILGLAVRYATLLGLDRSAIASFRAHVNGPSEHDVNRLRVWYNLLTCSFNLMLTSGLPASIDPELSVQVAQRFSSHDKTQYPGDLRVTGLVELVGIVHRAMRSSRDVSARQLQAHSLQKLNSDMDAWERTWFSLLHNTEFQHNRLPFNSLRWYRLSLNSASLAPLLSATSPLPTELAREALRHPLKISLTAAAQMILSFSRFGSDFVWELDSQTPLSFPDGPFHVDAGSIGQLYYAVDSTWISHTFAVTFLVICYMRGIINENLQICFQKDSPNKIATKVSSSSWSILPRLLLLALEIFDGVCPTATFHFSRDFQGLIRYAVSLVMSLDQQDANGGETVDDLAFQSLLELMNDSGVDWAGSLLGEPGEFTDWNMSEMLDG</sequence>
<evidence type="ECO:0000256" key="3">
    <source>
        <dbReference type="ARBA" id="ARBA00023125"/>
    </source>
</evidence>